<dbReference type="EC" id="2.7.7.7" evidence="2"/>
<accession>A0ABX6IKM2</accession>
<dbReference type="SUPFAM" id="SSF53098">
    <property type="entry name" value="Ribonuclease H-like"/>
    <property type="match status" value="1"/>
</dbReference>
<dbReference type="PRINTS" id="PR00868">
    <property type="entry name" value="DNAPOLI"/>
</dbReference>
<feature type="domain" description="DNA-directed DNA polymerase family A palm" evidence="6">
    <location>
        <begin position="392"/>
        <end position="593"/>
    </location>
</feature>
<dbReference type="SMART" id="SM00482">
    <property type="entry name" value="POLAc"/>
    <property type="match status" value="1"/>
</dbReference>
<gene>
    <name evidence="7" type="ORF">GII31_13815</name>
</gene>
<evidence type="ECO:0000259" key="6">
    <source>
        <dbReference type="SMART" id="SM00482"/>
    </source>
</evidence>
<dbReference type="PANTHER" id="PTHR10133:SF27">
    <property type="entry name" value="DNA POLYMERASE NU"/>
    <property type="match status" value="1"/>
</dbReference>
<dbReference type="EMBL" id="CP045809">
    <property type="protein sequence ID" value="QHN35788.1"/>
    <property type="molecule type" value="Genomic_DNA"/>
</dbReference>
<dbReference type="InterPro" id="IPR012337">
    <property type="entry name" value="RNaseH-like_sf"/>
</dbReference>
<proteinExistence type="inferred from homology"/>
<name>A0ABX6IKM2_9ACTN</name>
<dbReference type="Pfam" id="PF00476">
    <property type="entry name" value="DNA_pol_A"/>
    <property type="match status" value="1"/>
</dbReference>
<dbReference type="PANTHER" id="PTHR10133">
    <property type="entry name" value="DNA POLYMERASE I"/>
    <property type="match status" value="1"/>
</dbReference>
<comment type="catalytic activity">
    <reaction evidence="5">
        <text>DNA(n) + a 2'-deoxyribonucleoside 5'-triphosphate = DNA(n+1) + diphosphate</text>
        <dbReference type="Rhea" id="RHEA:22508"/>
        <dbReference type="Rhea" id="RHEA-COMP:17339"/>
        <dbReference type="Rhea" id="RHEA-COMP:17340"/>
        <dbReference type="ChEBI" id="CHEBI:33019"/>
        <dbReference type="ChEBI" id="CHEBI:61560"/>
        <dbReference type="ChEBI" id="CHEBI:173112"/>
        <dbReference type="EC" id="2.7.7.7"/>
    </reaction>
</comment>
<evidence type="ECO:0000256" key="2">
    <source>
        <dbReference type="ARBA" id="ARBA00012417"/>
    </source>
</evidence>
<sequence length="629" mass="68117">MEPDLKPLSLHNADVYAYPTGDDLSEAVVLLRADLAAHPRERAAVDIETNALDLGDPREAVRTIQLGTSRVILVLDASDANALDAAADLLNDEAVRWTAHNAAYDTVRLARVGVIDSLPSIWDRMADTYILTSLIEPPTSDLGYRDLKSQTRAWCGASAVSADAKADLDAAFAAHKWKGLSQQWKVYDNPDPTAGDNGWAQIDLADIAFIAYAAADIADSARLVAVLEPIARLALGEVVDTEHRVARIAAEMTLRGVRLDRDFTVARRDDCQRGKDAALAEMRAAGFTGIPSRAADIVTFLDGEAMPPHFTDKGGRSTGSVTLAEYAALGSRLAEPLLAWRTADKLLKTYFTRYLRSGGERIHPTVDTIKARTGRMSSSDPNFQNLPSRSAAAQVRECFIADPGMAFISADFSSIEMRVAAAITRDPGLLPLYTAPLAGGEDPRTRCPYWLMAWDLHGPQASKADRGAVKSVVLGRMYGGAGEALAEQAGLPLDAVNAALDAYGRMYPALSTWARETLTPQTTDLGRPIWRLPSGRIQAIDPGDAWKALNVVIQGLSRDVLVHAILRCEDAGLGQYLVMPIHDELLLQVPEDRAEELLDRLVETMRSEVMGVPIPAEGSLLGPRWVAKD</sequence>
<dbReference type="Proteomes" id="UP001059836">
    <property type="component" value="Chromosome"/>
</dbReference>
<protein>
    <recommendedName>
        <fullName evidence="3">DNA polymerase I</fullName>
        <ecNumber evidence="2">2.7.7.7</ecNumber>
    </recommendedName>
</protein>
<dbReference type="InterPro" id="IPR043502">
    <property type="entry name" value="DNA/RNA_pol_sf"/>
</dbReference>
<dbReference type="InterPro" id="IPR036397">
    <property type="entry name" value="RNaseH_sf"/>
</dbReference>
<dbReference type="Gene3D" id="3.30.420.10">
    <property type="entry name" value="Ribonuclease H-like superfamily/Ribonuclease H"/>
    <property type="match status" value="1"/>
</dbReference>
<evidence type="ECO:0000256" key="4">
    <source>
        <dbReference type="ARBA" id="ARBA00022705"/>
    </source>
</evidence>
<keyword evidence="4" id="KW-0235">DNA replication</keyword>
<organism evidence="7 8">
    <name type="scientific">Gordonia pseudamarae</name>
    <dbReference type="NCBI Taxonomy" id="2831662"/>
    <lineage>
        <taxon>Bacteria</taxon>
        <taxon>Bacillati</taxon>
        <taxon>Actinomycetota</taxon>
        <taxon>Actinomycetes</taxon>
        <taxon>Mycobacteriales</taxon>
        <taxon>Gordoniaceae</taxon>
        <taxon>Gordonia</taxon>
    </lineage>
</organism>
<reference evidence="7" key="1">
    <citation type="journal article" date="2021" name="Nat. Microbiol.">
        <title>Cocultivation of an ultrasmall environmental parasitic bacterium with lytic ability against bacteria associated with wastewater foams.</title>
        <authorList>
            <person name="Batinovic S."/>
            <person name="Rose J.J.A."/>
            <person name="Ratcliffe J."/>
            <person name="Seviour R.J."/>
            <person name="Petrovski S."/>
        </authorList>
    </citation>
    <scope>NUCLEOTIDE SEQUENCE</scope>
    <source>
        <strain evidence="7">CON9</strain>
    </source>
</reference>
<dbReference type="Gene3D" id="1.10.150.20">
    <property type="entry name" value="5' to 3' exonuclease, C-terminal subdomain"/>
    <property type="match status" value="1"/>
</dbReference>
<dbReference type="InterPro" id="IPR001098">
    <property type="entry name" value="DNA-dir_DNA_pol_A_palm_dom"/>
</dbReference>
<comment type="similarity">
    <text evidence="1">Belongs to the DNA polymerase type-A family.</text>
</comment>
<keyword evidence="8" id="KW-1185">Reference proteome</keyword>
<evidence type="ECO:0000313" key="8">
    <source>
        <dbReference type="Proteomes" id="UP001059836"/>
    </source>
</evidence>
<dbReference type="Gene3D" id="3.30.70.370">
    <property type="match status" value="1"/>
</dbReference>
<evidence type="ECO:0000256" key="3">
    <source>
        <dbReference type="ARBA" id="ARBA00020311"/>
    </source>
</evidence>
<dbReference type="InterPro" id="IPR002562">
    <property type="entry name" value="3'-5'_exonuclease_dom"/>
</dbReference>
<dbReference type="SUPFAM" id="SSF56672">
    <property type="entry name" value="DNA/RNA polymerases"/>
    <property type="match status" value="1"/>
</dbReference>
<evidence type="ECO:0000256" key="1">
    <source>
        <dbReference type="ARBA" id="ARBA00007705"/>
    </source>
</evidence>
<evidence type="ECO:0000313" key="7">
    <source>
        <dbReference type="EMBL" id="QHN35788.1"/>
    </source>
</evidence>
<dbReference type="InterPro" id="IPR002298">
    <property type="entry name" value="DNA_polymerase_A"/>
</dbReference>
<dbReference type="Pfam" id="PF01612">
    <property type="entry name" value="DNA_pol_A_exo1"/>
    <property type="match status" value="1"/>
</dbReference>
<evidence type="ECO:0000256" key="5">
    <source>
        <dbReference type="ARBA" id="ARBA00049244"/>
    </source>
</evidence>